<comment type="caution">
    <text evidence="11">The sequence shown here is derived from an EMBL/GenBank/DDBJ whole genome shotgun (WGS) entry which is preliminary data.</text>
</comment>
<keyword evidence="7 10" id="KW-0067">ATP-binding</keyword>
<keyword evidence="9" id="KW-1015">Disulfide bond</keyword>
<dbReference type="Gene3D" id="3.30.590.20">
    <property type="match status" value="1"/>
</dbReference>
<evidence type="ECO:0000256" key="9">
    <source>
        <dbReference type="ARBA" id="ARBA00023157"/>
    </source>
</evidence>
<organism evidence="11 12">
    <name type="scientific">Novosphingobium aquae</name>
    <dbReference type="NCBI Taxonomy" id="3133435"/>
    <lineage>
        <taxon>Bacteria</taxon>
        <taxon>Pseudomonadati</taxon>
        <taxon>Pseudomonadota</taxon>
        <taxon>Alphaproteobacteria</taxon>
        <taxon>Sphingomonadales</taxon>
        <taxon>Sphingomonadaceae</taxon>
        <taxon>Novosphingobium</taxon>
    </lineage>
</organism>
<reference evidence="11 12" key="1">
    <citation type="submission" date="2024-03" db="EMBL/GenBank/DDBJ databases">
        <authorList>
            <person name="Jo J.-H."/>
        </authorList>
    </citation>
    <scope>NUCLEOTIDE SEQUENCE [LARGE SCALE GENOMIC DNA]</scope>
    <source>
        <strain evidence="11 12">AS3R-12</strain>
    </source>
</reference>
<name>A0ABU8SCI2_9SPHN</name>
<keyword evidence="5" id="KW-0317">Glutathione biosynthesis</keyword>
<dbReference type="GO" id="GO:0004357">
    <property type="term" value="F:glutamate-cysteine ligase activity"/>
    <property type="evidence" value="ECO:0007669"/>
    <property type="project" value="UniProtKB-EC"/>
</dbReference>
<evidence type="ECO:0000256" key="3">
    <source>
        <dbReference type="ARBA" id="ARBA00011153"/>
    </source>
</evidence>
<dbReference type="EC" id="6.3.2.2" evidence="10"/>
<evidence type="ECO:0000313" key="11">
    <source>
        <dbReference type="EMBL" id="MEJ6010973.1"/>
    </source>
</evidence>
<keyword evidence="6 10" id="KW-0547">Nucleotide-binding</keyword>
<comment type="subunit">
    <text evidence="3">Homodimer or monomer when oxidized or reduced, respectively.</text>
</comment>
<evidence type="ECO:0000256" key="5">
    <source>
        <dbReference type="ARBA" id="ARBA00022684"/>
    </source>
</evidence>
<sequence length="457" mass="50677">MSTRQVSERNDPVIERREDLVVPMAKGEKPRENWRIGTEHEKFVYAQSDHHAPSYDEKGGILDLLVALQDYGWKPILEGGKIIALSGADGNVSLEPAGQLELSGAPLENLHQTCAETGRHLAQVKEIGEKFGIGFLGLGMWPDKTREELPIMPKGRYAIMLRHMPRVGSMGLDMMLRTCTIQTNLDYSSEADMVQKFRVSLALQPLATALFANSPFTEGKPNGMLSYRSHIWSDTDPARTGMLPFVFEDGFGYERYVDYMLDVPMYFVYRDGKYIDAAGLSFRDFLDGKLSVLPGEKPTLSDWNDHLSTAFPEVRLKSFLEMRGADGGPWGRICALPAFWVGLLYDQGALDAAWNLVKDWDMEGREKLRASVPKLALDAPIPGGGSLRDIAAEVLAISRSGLNSRAKLNAAGDNESGYLGPLDDIVASGKVPAQRLLDRFHGEWGGDVSRVYEEKSF</sequence>
<dbReference type="Proteomes" id="UP001379235">
    <property type="component" value="Unassembled WGS sequence"/>
</dbReference>
<comment type="catalytic activity">
    <reaction evidence="10">
        <text>L-cysteine + L-glutamate + ATP = gamma-L-glutamyl-L-cysteine + ADP + phosphate + H(+)</text>
        <dbReference type="Rhea" id="RHEA:13285"/>
        <dbReference type="ChEBI" id="CHEBI:15378"/>
        <dbReference type="ChEBI" id="CHEBI:29985"/>
        <dbReference type="ChEBI" id="CHEBI:30616"/>
        <dbReference type="ChEBI" id="CHEBI:35235"/>
        <dbReference type="ChEBI" id="CHEBI:43474"/>
        <dbReference type="ChEBI" id="CHEBI:58173"/>
        <dbReference type="ChEBI" id="CHEBI:456216"/>
        <dbReference type="EC" id="6.3.2.2"/>
    </reaction>
</comment>
<evidence type="ECO:0000256" key="7">
    <source>
        <dbReference type="ARBA" id="ARBA00022840"/>
    </source>
</evidence>
<dbReference type="Pfam" id="PF04107">
    <property type="entry name" value="GCS2"/>
    <property type="match status" value="1"/>
</dbReference>
<dbReference type="RefSeq" id="WP_339967829.1">
    <property type="nucleotide sequence ID" value="NZ_JBBHJY010000007.1"/>
</dbReference>
<comment type="similarity">
    <text evidence="10">Belongs to the glutamate--cysteine ligase type 2 family. EgtA subfamily.</text>
</comment>
<dbReference type="PANTHER" id="PTHR34378">
    <property type="entry name" value="GLUTAMATE--CYSTEINE LIGASE, CHLOROPLASTIC"/>
    <property type="match status" value="1"/>
</dbReference>
<evidence type="ECO:0000256" key="2">
    <source>
        <dbReference type="ARBA" id="ARBA00010253"/>
    </source>
</evidence>
<evidence type="ECO:0000313" key="12">
    <source>
        <dbReference type="Proteomes" id="UP001379235"/>
    </source>
</evidence>
<keyword evidence="12" id="KW-1185">Reference proteome</keyword>
<gene>
    <name evidence="11" type="ORF">WG900_13705</name>
</gene>
<accession>A0ABU8SCI2</accession>
<dbReference type="InterPro" id="IPR011556">
    <property type="entry name" value="Glut_cys_lig_pln_type"/>
</dbReference>
<evidence type="ECO:0000256" key="1">
    <source>
        <dbReference type="ARBA" id="ARBA00005006"/>
    </source>
</evidence>
<keyword evidence="4 10" id="KW-0436">Ligase</keyword>
<dbReference type="InterPro" id="IPR006336">
    <property type="entry name" value="GCS2"/>
</dbReference>
<dbReference type="NCBIfam" id="TIGR01436">
    <property type="entry name" value="glu_cys_lig_pln"/>
    <property type="match status" value="1"/>
</dbReference>
<dbReference type="InterPro" id="IPR014746">
    <property type="entry name" value="Gln_synth/guanido_kin_cat_dom"/>
</dbReference>
<dbReference type="PANTHER" id="PTHR34378:SF1">
    <property type="entry name" value="GLUTAMATE--CYSTEINE LIGASE, CHLOROPLASTIC"/>
    <property type="match status" value="1"/>
</dbReference>
<evidence type="ECO:0000256" key="4">
    <source>
        <dbReference type="ARBA" id="ARBA00022598"/>
    </source>
</evidence>
<proteinExistence type="inferred from homology"/>
<evidence type="ECO:0000256" key="10">
    <source>
        <dbReference type="PIRNR" id="PIRNR017901"/>
    </source>
</evidence>
<evidence type="ECO:0000256" key="8">
    <source>
        <dbReference type="ARBA" id="ARBA00022946"/>
    </source>
</evidence>
<comment type="pathway">
    <text evidence="1">Sulfur metabolism; glutathione biosynthesis; glutathione from L-cysteine and L-glutamate: step 1/2.</text>
</comment>
<comment type="function">
    <text evidence="10">Catalyzes the synthesis of gamma-glutamylcysteine (gamma-GC).</text>
</comment>
<protein>
    <recommendedName>
        <fullName evidence="10">Glutamate--cysteine ligase</fullName>
        <ecNumber evidence="10">6.3.2.2</ecNumber>
    </recommendedName>
</protein>
<dbReference type="SUPFAM" id="SSF55931">
    <property type="entry name" value="Glutamine synthetase/guanido kinase"/>
    <property type="match status" value="1"/>
</dbReference>
<dbReference type="PIRSF" id="PIRSF017901">
    <property type="entry name" value="GCL"/>
    <property type="match status" value="1"/>
</dbReference>
<comment type="similarity">
    <text evidence="2">Belongs to the carboxylate-amine ligase family. Glutamate--cysteine ligase type 2 subfamily.</text>
</comment>
<dbReference type="EMBL" id="JBBHJY010000007">
    <property type="protein sequence ID" value="MEJ6010973.1"/>
    <property type="molecule type" value="Genomic_DNA"/>
</dbReference>
<keyword evidence="8" id="KW-0809">Transit peptide</keyword>
<evidence type="ECO:0000256" key="6">
    <source>
        <dbReference type="ARBA" id="ARBA00022741"/>
    </source>
</evidence>
<dbReference type="InterPro" id="IPR035434">
    <property type="entry name" value="GCL_bact_plant"/>
</dbReference>